<dbReference type="InterPro" id="IPR000297">
    <property type="entry name" value="PPIase_PpiC"/>
</dbReference>
<evidence type="ECO:0000313" key="11">
    <source>
        <dbReference type="Proteomes" id="UP000198284"/>
    </source>
</evidence>
<dbReference type="PROSITE" id="PS01096">
    <property type="entry name" value="PPIC_PPIASE_1"/>
    <property type="match status" value="1"/>
</dbReference>
<evidence type="ECO:0000256" key="4">
    <source>
        <dbReference type="ARBA" id="ARBA00023110"/>
    </source>
</evidence>
<feature type="signal peptide" evidence="7">
    <location>
        <begin position="1"/>
        <end position="33"/>
    </location>
</feature>
<dbReference type="AlphaFoldDB" id="A0A239KAR7"/>
<evidence type="ECO:0000256" key="8">
    <source>
        <dbReference type="SAM" id="Coils"/>
    </source>
</evidence>
<evidence type="ECO:0000256" key="2">
    <source>
        <dbReference type="ARBA" id="ARBA00022737"/>
    </source>
</evidence>
<keyword evidence="5 7" id="KW-0143">Chaperone</keyword>
<dbReference type="InterPro" id="IPR046357">
    <property type="entry name" value="PPIase_dom_sf"/>
</dbReference>
<dbReference type="GO" id="GO:0003755">
    <property type="term" value="F:peptidyl-prolyl cis-trans isomerase activity"/>
    <property type="evidence" value="ECO:0007669"/>
    <property type="project" value="UniProtKB-UniRule"/>
</dbReference>
<dbReference type="GO" id="GO:0006457">
    <property type="term" value="P:protein folding"/>
    <property type="evidence" value="ECO:0007669"/>
    <property type="project" value="UniProtKB-UniRule"/>
</dbReference>
<evidence type="ECO:0000259" key="9">
    <source>
        <dbReference type="PROSITE" id="PS50198"/>
    </source>
</evidence>
<dbReference type="InterPro" id="IPR023034">
    <property type="entry name" value="PPIase_SurA"/>
</dbReference>
<name>A0A239KAR7_9BURK</name>
<accession>A0A239KAR7</accession>
<dbReference type="GO" id="GO:0042277">
    <property type="term" value="F:peptide binding"/>
    <property type="evidence" value="ECO:0007669"/>
    <property type="project" value="InterPro"/>
</dbReference>
<dbReference type="Proteomes" id="UP000198284">
    <property type="component" value="Unassembled WGS sequence"/>
</dbReference>
<dbReference type="PANTHER" id="PTHR47637:SF1">
    <property type="entry name" value="CHAPERONE SURA"/>
    <property type="match status" value="1"/>
</dbReference>
<dbReference type="InterPro" id="IPR050280">
    <property type="entry name" value="OMP_Chaperone_SurA"/>
</dbReference>
<dbReference type="HAMAP" id="MF_01183">
    <property type="entry name" value="Chaperone_SurA"/>
    <property type="match status" value="1"/>
</dbReference>
<keyword evidence="11" id="KW-1185">Reference proteome</keyword>
<feature type="coiled-coil region" evidence="8">
    <location>
        <begin position="349"/>
        <end position="376"/>
    </location>
</feature>
<dbReference type="Pfam" id="PF09312">
    <property type="entry name" value="SurA_N"/>
    <property type="match status" value="1"/>
</dbReference>
<dbReference type="PANTHER" id="PTHR47637">
    <property type="entry name" value="CHAPERONE SURA"/>
    <property type="match status" value="1"/>
</dbReference>
<keyword evidence="2 7" id="KW-0677">Repeat</keyword>
<dbReference type="SUPFAM" id="SSF109998">
    <property type="entry name" value="Triger factor/SurA peptide-binding domain-like"/>
    <property type="match status" value="1"/>
</dbReference>
<dbReference type="GO" id="GO:0050821">
    <property type="term" value="P:protein stabilization"/>
    <property type="evidence" value="ECO:0007669"/>
    <property type="project" value="InterPro"/>
</dbReference>
<dbReference type="EMBL" id="FZOT01000015">
    <property type="protein sequence ID" value="SNT14753.1"/>
    <property type="molecule type" value="Genomic_DNA"/>
</dbReference>
<keyword evidence="6 7" id="KW-0413">Isomerase</keyword>
<keyword evidence="4 7" id="KW-0697">Rotamase</keyword>
<evidence type="ECO:0000313" key="10">
    <source>
        <dbReference type="EMBL" id="SNT14753.1"/>
    </source>
</evidence>
<comment type="domain">
    <text evidence="7">The PPIase activity resides only in the second parvulin domain. The N-terminal region and the C-terminal tail are necessary and sufficient for the chaperone activity of SurA. The PPIase activity is dispensable for SurA to function as a chaperone. The N-terminal region and the C-terminal tail are also required for porin recognition.</text>
</comment>
<feature type="chain" id="PRO_5013406531" description="Chaperone SurA" evidence="7">
    <location>
        <begin position="34"/>
        <end position="483"/>
    </location>
</feature>
<dbReference type="GO" id="GO:0043165">
    <property type="term" value="P:Gram-negative-bacterium-type cell outer membrane assembly"/>
    <property type="evidence" value="ECO:0007669"/>
    <property type="project" value="InterPro"/>
</dbReference>
<keyword evidence="1 7" id="KW-0732">Signal</keyword>
<sequence precursor="true">MNTRFTSSISRRRTGMAAVLLAFGAALSAPALAQFRAPSQPGLPVNPPAAVQAAPAQPAPQPRIQLADAIIAVVNNDVITRNELMDRARMVERRMRGQGVSLPPPAEFQRQLLERMIVDKAQLQLAKEVGIRVDDTMLDRAVSRIAEQNRMSLQEFRNQLEREGITYPRFREEIREEIIMQRLREREVDNKIQISESEVDNYLAAEKGAGGAQQELNLAQILVRVPENASAEQIAARRQRAEEIQRQIRSGGDFAKLAATYSDASDALSGGDLGWRSQDRLPQLFLDAVSGLKEGEASQIVKSANGFHIVKLVGKRQPSVVKGGAAGPNAVQQTHARHILIKTNQIVSAADARRKLAELKQRLDNNAAKFEDLAKLYSNDLSASRGGDLGWIYPGDTVPEFERAMDGLQPGQVSEPIESPFGYHLIQVIERKRDDVSQERQRLIARQAIRERKLEEATQDWLRQLRDRAYVEYRFENAESSGS</sequence>
<evidence type="ECO:0000256" key="7">
    <source>
        <dbReference type="HAMAP-Rule" id="MF_01183"/>
    </source>
</evidence>
<keyword evidence="8" id="KW-0175">Coiled coil</keyword>
<dbReference type="GO" id="GO:0030288">
    <property type="term" value="C:outer membrane-bounded periplasmic space"/>
    <property type="evidence" value="ECO:0007669"/>
    <property type="project" value="InterPro"/>
</dbReference>
<dbReference type="InterPro" id="IPR027304">
    <property type="entry name" value="Trigger_fact/SurA_dom_sf"/>
</dbReference>
<feature type="domain" description="PpiC" evidence="9">
    <location>
        <begin position="213"/>
        <end position="314"/>
    </location>
</feature>
<reference evidence="10 11" key="1">
    <citation type="submission" date="2017-06" db="EMBL/GenBank/DDBJ databases">
        <authorList>
            <person name="Kim H.J."/>
            <person name="Triplett B.A."/>
        </authorList>
    </citation>
    <scope>NUCLEOTIDE SEQUENCE [LARGE SCALE GENOMIC DNA]</scope>
    <source>
        <strain evidence="10 11">U15</strain>
    </source>
</reference>
<dbReference type="Gene3D" id="3.10.50.40">
    <property type="match status" value="2"/>
</dbReference>
<gene>
    <name evidence="7" type="primary">surA</name>
    <name evidence="10" type="ORF">SAMN06265795_11544</name>
</gene>
<comment type="function">
    <text evidence="7">Chaperone involved in the correct folding and assembly of outer membrane proteins. Recognizes specific patterns of aromatic residues and the orientation of their side chains, which are found more frequently in integral outer membrane proteins. May act in both early periplasmic and late outer membrane-associated steps of protein maturation.</text>
</comment>
<dbReference type="EC" id="5.2.1.8" evidence="7"/>
<organism evidence="10 11">
    <name type="scientific">Noviherbaspirillum humi</name>
    <dbReference type="NCBI Taxonomy" id="1688639"/>
    <lineage>
        <taxon>Bacteria</taxon>
        <taxon>Pseudomonadati</taxon>
        <taxon>Pseudomonadota</taxon>
        <taxon>Betaproteobacteria</taxon>
        <taxon>Burkholderiales</taxon>
        <taxon>Oxalobacteraceae</taxon>
        <taxon>Noviherbaspirillum</taxon>
    </lineage>
</organism>
<dbReference type="SUPFAM" id="SSF54534">
    <property type="entry name" value="FKBP-like"/>
    <property type="match status" value="2"/>
</dbReference>
<keyword evidence="3 7" id="KW-0574">Periplasm</keyword>
<feature type="domain" description="PpiC" evidence="9">
    <location>
        <begin position="331"/>
        <end position="430"/>
    </location>
</feature>
<comment type="subcellular location">
    <subcellularLocation>
        <location evidence="7">Periplasm</location>
    </subcellularLocation>
    <text evidence="7">Is capable of associating with the outer membrane.</text>
</comment>
<dbReference type="InterPro" id="IPR023058">
    <property type="entry name" value="PPIase_PpiC_CS"/>
</dbReference>
<protein>
    <recommendedName>
        <fullName evidence="7">Chaperone SurA</fullName>
    </recommendedName>
    <alternativeName>
        <fullName evidence="7">Peptidyl-prolyl cis-trans isomerase SurA</fullName>
        <shortName evidence="7">PPIase SurA</shortName>
        <ecNumber evidence="7">5.2.1.8</ecNumber>
    </alternativeName>
    <alternativeName>
        <fullName evidence="7">Rotamase SurA</fullName>
    </alternativeName>
</protein>
<dbReference type="PROSITE" id="PS50198">
    <property type="entry name" value="PPIC_PPIASE_2"/>
    <property type="match status" value="2"/>
</dbReference>
<dbReference type="Gene3D" id="1.10.4030.10">
    <property type="entry name" value="Porin chaperone SurA, peptide-binding domain"/>
    <property type="match status" value="1"/>
</dbReference>
<evidence type="ECO:0000256" key="5">
    <source>
        <dbReference type="ARBA" id="ARBA00023186"/>
    </source>
</evidence>
<dbReference type="GO" id="GO:0051082">
    <property type="term" value="F:unfolded protein binding"/>
    <property type="evidence" value="ECO:0007669"/>
    <property type="project" value="UniProtKB-UniRule"/>
</dbReference>
<dbReference type="RefSeq" id="WP_245845064.1">
    <property type="nucleotide sequence ID" value="NZ_FZOT01000015.1"/>
</dbReference>
<comment type="catalytic activity">
    <reaction evidence="7">
        <text>[protein]-peptidylproline (omega=180) = [protein]-peptidylproline (omega=0)</text>
        <dbReference type="Rhea" id="RHEA:16237"/>
        <dbReference type="Rhea" id="RHEA-COMP:10747"/>
        <dbReference type="Rhea" id="RHEA-COMP:10748"/>
        <dbReference type="ChEBI" id="CHEBI:83833"/>
        <dbReference type="ChEBI" id="CHEBI:83834"/>
        <dbReference type="EC" id="5.2.1.8"/>
    </reaction>
</comment>
<dbReference type="Pfam" id="PF00639">
    <property type="entry name" value="Rotamase"/>
    <property type="match status" value="2"/>
</dbReference>
<evidence type="ECO:0000256" key="3">
    <source>
        <dbReference type="ARBA" id="ARBA00022764"/>
    </source>
</evidence>
<proteinExistence type="inferred from homology"/>
<evidence type="ECO:0000256" key="1">
    <source>
        <dbReference type="ARBA" id="ARBA00022729"/>
    </source>
</evidence>
<evidence type="ECO:0000256" key="6">
    <source>
        <dbReference type="ARBA" id="ARBA00023235"/>
    </source>
</evidence>
<dbReference type="InterPro" id="IPR015391">
    <property type="entry name" value="SurA_N"/>
</dbReference>